<name>A0A0D6L676_9BILA</name>
<comment type="similarity">
    <text evidence="1">Belongs to the peptidase M13 family.</text>
</comment>
<dbReference type="GO" id="GO:0016485">
    <property type="term" value="P:protein processing"/>
    <property type="evidence" value="ECO:0007669"/>
    <property type="project" value="TreeGrafter"/>
</dbReference>
<evidence type="ECO:0000313" key="3">
    <source>
        <dbReference type="EMBL" id="EPB67135.1"/>
    </source>
</evidence>
<keyword evidence="4" id="KW-1185">Reference proteome</keyword>
<dbReference type="InterPro" id="IPR018497">
    <property type="entry name" value="Peptidase_M13_C"/>
</dbReference>
<dbReference type="PANTHER" id="PTHR11733:SF167">
    <property type="entry name" value="FI17812P1-RELATED"/>
    <property type="match status" value="1"/>
</dbReference>
<protein>
    <submittedName>
        <fullName evidence="3">Peptidase family M13</fullName>
    </submittedName>
</protein>
<dbReference type="PANTHER" id="PTHR11733">
    <property type="entry name" value="ZINC METALLOPROTEASE FAMILY M13 NEPRILYSIN-RELATED"/>
    <property type="match status" value="1"/>
</dbReference>
<proteinExistence type="inferred from homology"/>
<dbReference type="Proteomes" id="UP000054495">
    <property type="component" value="Unassembled WGS sequence"/>
</dbReference>
<evidence type="ECO:0000313" key="4">
    <source>
        <dbReference type="Proteomes" id="UP000054495"/>
    </source>
</evidence>
<evidence type="ECO:0000256" key="1">
    <source>
        <dbReference type="ARBA" id="ARBA00007357"/>
    </source>
</evidence>
<dbReference type="PROSITE" id="PS51885">
    <property type="entry name" value="NEPRILYSIN"/>
    <property type="match status" value="1"/>
</dbReference>
<dbReference type="GO" id="GO:0005886">
    <property type="term" value="C:plasma membrane"/>
    <property type="evidence" value="ECO:0007669"/>
    <property type="project" value="TreeGrafter"/>
</dbReference>
<reference evidence="3 4" key="1">
    <citation type="submission" date="2013-05" db="EMBL/GenBank/DDBJ databases">
        <title>Draft genome of the parasitic nematode Anyclostoma ceylanicum.</title>
        <authorList>
            <person name="Mitreva M."/>
        </authorList>
    </citation>
    <scope>NUCLEOTIDE SEQUENCE [LARGE SCALE GENOMIC DNA]</scope>
</reference>
<dbReference type="AlphaFoldDB" id="A0A0D6L676"/>
<dbReference type="GO" id="GO:0004222">
    <property type="term" value="F:metalloendopeptidase activity"/>
    <property type="evidence" value="ECO:0007669"/>
    <property type="project" value="InterPro"/>
</dbReference>
<dbReference type="Gene3D" id="3.40.390.10">
    <property type="entry name" value="Collagenase (Catalytic Domain)"/>
    <property type="match status" value="1"/>
</dbReference>
<dbReference type="InterPro" id="IPR000718">
    <property type="entry name" value="Peptidase_M13"/>
</dbReference>
<feature type="domain" description="Peptidase M13 C-terminal" evidence="2">
    <location>
        <begin position="18"/>
        <end position="116"/>
    </location>
</feature>
<evidence type="ECO:0000259" key="2">
    <source>
        <dbReference type="Pfam" id="PF01431"/>
    </source>
</evidence>
<dbReference type="EMBL" id="KE125770">
    <property type="protein sequence ID" value="EPB67135.1"/>
    <property type="molecule type" value="Genomic_DNA"/>
</dbReference>
<dbReference type="InterPro" id="IPR024079">
    <property type="entry name" value="MetalloPept_cat_dom_sf"/>
</dbReference>
<gene>
    <name evidence="3" type="ORF">ANCCEY_13774</name>
</gene>
<dbReference type="PRINTS" id="PR00786">
    <property type="entry name" value="NEPRILYSIN"/>
</dbReference>
<dbReference type="Pfam" id="PF01431">
    <property type="entry name" value="Peptidase_M13"/>
    <property type="match status" value="1"/>
</dbReference>
<organism evidence="3 4">
    <name type="scientific">Ancylostoma ceylanicum</name>
    <dbReference type="NCBI Taxonomy" id="53326"/>
    <lineage>
        <taxon>Eukaryota</taxon>
        <taxon>Metazoa</taxon>
        <taxon>Ecdysozoa</taxon>
        <taxon>Nematoda</taxon>
        <taxon>Chromadorea</taxon>
        <taxon>Rhabditida</taxon>
        <taxon>Rhabditina</taxon>
        <taxon>Rhabditomorpha</taxon>
        <taxon>Strongyloidea</taxon>
        <taxon>Ancylostomatidae</taxon>
        <taxon>Ancylostomatinae</taxon>
        <taxon>Ancylostoma</taxon>
    </lineage>
</organism>
<sequence length="123" mass="14163">MVITIPRECKSHFVWLLCRSFNYGAIGSIVGHEIAHGFDNKGKNYDERGYKRMWLGKEWQHKFEEKASCYVDQYNNSDLLLYEGDKILTTTLKANGARTLHENIADNQGLKIALRVTVLISKK</sequence>
<accession>A0A0D6L676</accession>
<dbReference type="SUPFAM" id="SSF55486">
    <property type="entry name" value="Metalloproteases ('zincins'), catalytic domain"/>
    <property type="match status" value="1"/>
</dbReference>